<dbReference type="Gene3D" id="1.20.120.1600">
    <property type="match status" value="1"/>
</dbReference>
<dbReference type="OrthoDB" id="367448at2"/>
<dbReference type="Gene3D" id="3.40.50.1000">
    <property type="entry name" value="HAD superfamily/HAD-like"/>
    <property type="match status" value="1"/>
</dbReference>
<comment type="caution">
    <text evidence="4">The sequence shown here is derived from an EMBL/GenBank/DDBJ whole genome shotgun (WGS) entry which is preliminary data.</text>
</comment>
<dbReference type="GeneID" id="99744692"/>
<gene>
    <name evidence="4" type="ORF">B6D06_04850</name>
</gene>
<dbReference type="SUPFAM" id="SSF56784">
    <property type="entry name" value="HAD-like"/>
    <property type="match status" value="1"/>
</dbReference>
<accession>A0A242NV66</accession>
<evidence type="ECO:0000256" key="1">
    <source>
        <dbReference type="ARBA" id="ARBA00001946"/>
    </source>
</evidence>
<comment type="cofactor">
    <cofactor evidence="1">
        <name>Mg(2+)</name>
        <dbReference type="ChEBI" id="CHEBI:18420"/>
    </cofactor>
</comment>
<keyword evidence="2" id="KW-0378">Hydrolase</keyword>
<sequence>MHFYRSINCIKAITFDLDDTLYDNSTIVDKAEEEVIKNLQQYEPLQYLTLDLYYQEKKLVLAVNPEIYHDVIDWRVETIKSLLNKTNIPSNEYSKIIDEAIDCFNFWRHKMVVPKSTHILLTKLANKYPLGVITNGNVDINRIGLGDYFKFSLRGGPDGRSKPFPEIFALAAQKLAIPNNYILHVGDNLETDVNGAINNGFLACWINIFGKDIYHLSDARCLPHIEITQLPELDNLL</sequence>
<accession>A0A242P9B5</accession>
<dbReference type="NCBIfam" id="NF008018">
    <property type="entry name" value="PRK10748.1"/>
    <property type="match status" value="1"/>
</dbReference>
<dbReference type="RefSeq" id="WP_065650896.1">
    <property type="nucleotide sequence ID" value="NZ_CP132382.1"/>
</dbReference>
<name>A0A242P9B5_9GAMM</name>
<dbReference type="Proteomes" id="UP000194968">
    <property type="component" value="Unassembled WGS sequence"/>
</dbReference>
<dbReference type="NCBIfam" id="TIGR01549">
    <property type="entry name" value="HAD-SF-IA-v1"/>
    <property type="match status" value="1"/>
</dbReference>
<dbReference type="GO" id="GO:0016787">
    <property type="term" value="F:hydrolase activity"/>
    <property type="evidence" value="ECO:0007669"/>
    <property type="project" value="UniProtKB-KW"/>
</dbReference>
<evidence type="ECO:0000313" key="5">
    <source>
        <dbReference type="Proteomes" id="UP000194968"/>
    </source>
</evidence>
<dbReference type="InterPro" id="IPR006439">
    <property type="entry name" value="HAD-SF_hydro_IA"/>
</dbReference>
<organism evidence="4 5">
    <name type="scientific">Gilliamella apis</name>
    <dbReference type="NCBI Taxonomy" id="1970738"/>
    <lineage>
        <taxon>Bacteria</taxon>
        <taxon>Pseudomonadati</taxon>
        <taxon>Pseudomonadota</taxon>
        <taxon>Gammaproteobacteria</taxon>
        <taxon>Orbales</taxon>
        <taxon>Orbaceae</taxon>
        <taxon>Gilliamella</taxon>
    </lineage>
</organism>
<evidence type="ECO:0000313" key="4">
    <source>
        <dbReference type="EMBL" id="OTQ50157.1"/>
    </source>
</evidence>
<evidence type="ECO:0000256" key="3">
    <source>
        <dbReference type="ARBA" id="ARBA00022842"/>
    </source>
</evidence>
<dbReference type="PANTHER" id="PTHR46470:SF4">
    <property type="entry name" value="5-AMINO-6-(5-PHOSPHO-D-RIBITYLAMINO)URACIL PHOSPHATASE YIGB"/>
    <property type="match status" value="1"/>
</dbReference>
<dbReference type="SFLD" id="SFLDG01129">
    <property type="entry name" value="C1.5:_HAD__Beta-PGM__Phosphata"/>
    <property type="match status" value="1"/>
</dbReference>
<dbReference type="InterPro" id="IPR036412">
    <property type="entry name" value="HAD-like_sf"/>
</dbReference>
<reference evidence="4 5" key="1">
    <citation type="submission" date="2017-03" db="EMBL/GenBank/DDBJ databases">
        <title>Comparative genomics of honeybee gut symbionts reveal geographically distinct and subgroup specific antibiotic resistance.</title>
        <authorList>
            <person name="Ludvigsen J."/>
            <person name="Porcellato D."/>
            <person name="Labee-Lund T.M."/>
            <person name="Amdam G.V."/>
            <person name="Rudi K."/>
        </authorList>
    </citation>
    <scope>NUCLEOTIDE SEQUENCE [LARGE SCALE GENOMIC DNA]</scope>
    <source>
        <strain evidence="4 5">A-4-12</strain>
    </source>
</reference>
<dbReference type="InterPro" id="IPR051400">
    <property type="entry name" value="HAD-like_hydrolase"/>
</dbReference>
<dbReference type="EMBL" id="NASK01000089">
    <property type="protein sequence ID" value="OTQ50157.1"/>
    <property type="molecule type" value="Genomic_DNA"/>
</dbReference>
<dbReference type="GO" id="GO:0009231">
    <property type="term" value="P:riboflavin biosynthetic process"/>
    <property type="evidence" value="ECO:0007669"/>
    <property type="project" value="TreeGrafter"/>
</dbReference>
<keyword evidence="3" id="KW-0460">Magnesium</keyword>
<dbReference type="InterPro" id="IPR023214">
    <property type="entry name" value="HAD_sf"/>
</dbReference>
<proteinExistence type="predicted"/>
<evidence type="ECO:0000256" key="2">
    <source>
        <dbReference type="ARBA" id="ARBA00022801"/>
    </source>
</evidence>
<evidence type="ECO:0008006" key="6">
    <source>
        <dbReference type="Google" id="ProtNLM"/>
    </source>
</evidence>
<dbReference type="PANTHER" id="PTHR46470">
    <property type="entry name" value="N-ACYLNEURAMINATE-9-PHOSPHATASE"/>
    <property type="match status" value="1"/>
</dbReference>
<dbReference type="SFLD" id="SFLDS00003">
    <property type="entry name" value="Haloacid_Dehalogenase"/>
    <property type="match status" value="1"/>
</dbReference>
<protein>
    <recommendedName>
        <fullName evidence="6">5-amino-6-(5-phospho-D-ribitylamino)uracil phosphatase YigB</fullName>
    </recommendedName>
</protein>
<dbReference type="AlphaFoldDB" id="A0A242P9B5"/>
<dbReference type="Pfam" id="PF00702">
    <property type="entry name" value="Hydrolase"/>
    <property type="match status" value="1"/>
</dbReference>